<evidence type="ECO:0000256" key="2">
    <source>
        <dbReference type="ARBA" id="ARBA00023002"/>
    </source>
</evidence>
<dbReference type="FunFam" id="3.30.360.10:FF:000023">
    <property type="entry name" value="Inositol 2-dehydrogenase"/>
    <property type="match status" value="1"/>
</dbReference>
<proteinExistence type="inferred from homology"/>
<evidence type="ECO:0000256" key="1">
    <source>
        <dbReference type="ARBA" id="ARBA00010928"/>
    </source>
</evidence>
<organism evidence="5 6">
    <name type="scientific">Salipaludibacillus neizhouensis</name>
    <dbReference type="NCBI Taxonomy" id="885475"/>
    <lineage>
        <taxon>Bacteria</taxon>
        <taxon>Bacillati</taxon>
        <taxon>Bacillota</taxon>
        <taxon>Bacilli</taxon>
        <taxon>Bacillales</taxon>
        <taxon>Bacillaceae</taxon>
    </lineage>
</organism>
<reference evidence="5 6" key="1">
    <citation type="submission" date="2017-10" db="EMBL/GenBank/DDBJ databases">
        <title>Bacillus sp. nov., a halophilic bacterium isolated from a Keqin Lake.</title>
        <authorList>
            <person name="Wang H."/>
        </authorList>
    </citation>
    <scope>NUCLEOTIDE SEQUENCE [LARGE SCALE GENOMIC DNA]</scope>
    <source>
        <strain evidence="5 6">KCTC 13187</strain>
    </source>
</reference>
<dbReference type="InterPro" id="IPR030827">
    <property type="entry name" value="Myo_inos_IolG"/>
</dbReference>
<evidence type="ECO:0000313" key="6">
    <source>
        <dbReference type="Proteomes" id="UP000281498"/>
    </source>
</evidence>
<dbReference type="RefSeq" id="WP_110937462.1">
    <property type="nucleotide sequence ID" value="NZ_KZ614146.1"/>
</dbReference>
<keyword evidence="6" id="KW-1185">Reference proteome</keyword>
<dbReference type="AlphaFoldDB" id="A0A3A9K954"/>
<dbReference type="GO" id="GO:0000166">
    <property type="term" value="F:nucleotide binding"/>
    <property type="evidence" value="ECO:0007669"/>
    <property type="project" value="InterPro"/>
</dbReference>
<evidence type="ECO:0000259" key="4">
    <source>
        <dbReference type="Pfam" id="PF22725"/>
    </source>
</evidence>
<dbReference type="SUPFAM" id="SSF55347">
    <property type="entry name" value="Glyceraldehyde-3-phosphate dehydrogenase-like, C-terminal domain"/>
    <property type="match status" value="1"/>
</dbReference>
<dbReference type="InterPro" id="IPR000683">
    <property type="entry name" value="Gfo/Idh/MocA-like_OxRdtase_N"/>
</dbReference>
<dbReference type="OrthoDB" id="9815825at2"/>
<dbReference type="PANTHER" id="PTHR42840:SF3">
    <property type="entry name" value="BINDING ROSSMANN FOLD OXIDOREDUCTASE, PUTATIVE (AFU_ORTHOLOGUE AFUA_2G10240)-RELATED"/>
    <property type="match status" value="1"/>
</dbReference>
<dbReference type="SUPFAM" id="SSF51735">
    <property type="entry name" value="NAD(P)-binding Rossmann-fold domains"/>
    <property type="match status" value="1"/>
</dbReference>
<dbReference type="NCBIfam" id="TIGR04380">
    <property type="entry name" value="myo_inos_iolG"/>
    <property type="match status" value="1"/>
</dbReference>
<evidence type="ECO:0000259" key="3">
    <source>
        <dbReference type="Pfam" id="PF01408"/>
    </source>
</evidence>
<dbReference type="GO" id="GO:0016491">
    <property type="term" value="F:oxidoreductase activity"/>
    <property type="evidence" value="ECO:0007669"/>
    <property type="project" value="UniProtKB-KW"/>
</dbReference>
<dbReference type="Pfam" id="PF01408">
    <property type="entry name" value="GFO_IDH_MocA"/>
    <property type="match status" value="1"/>
</dbReference>
<accession>A0A3A9K954</accession>
<name>A0A3A9K954_9BACI</name>
<protein>
    <submittedName>
        <fullName evidence="5">Inositol 2-dehydrogenase</fullName>
    </submittedName>
</protein>
<dbReference type="Pfam" id="PF22725">
    <property type="entry name" value="GFO_IDH_MocA_C3"/>
    <property type="match status" value="1"/>
</dbReference>
<dbReference type="PANTHER" id="PTHR42840">
    <property type="entry name" value="NAD(P)-BINDING ROSSMANN-FOLD SUPERFAMILY PROTEIN-RELATED"/>
    <property type="match status" value="1"/>
</dbReference>
<dbReference type="InterPro" id="IPR036291">
    <property type="entry name" value="NAD(P)-bd_dom_sf"/>
</dbReference>
<evidence type="ECO:0000313" key="5">
    <source>
        <dbReference type="EMBL" id="RKL67052.1"/>
    </source>
</evidence>
<dbReference type="Gene3D" id="3.30.360.10">
    <property type="entry name" value="Dihydrodipicolinate Reductase, domain 2"/>
    <property type="match status" value="1"/>
</dbReference>
<keyword evidence="2" id="KW-0560">Oxidoreductase</keyword>
<sequence length="339" mass="37567">MTFTIGIIGAGRIGQLHVENLSALPFVRVKSVSDIKVDHLQDWAARYQVEELTTDYHLLLQDPEIQAIFICTPTSTHAGIIKEVALSKKDIFCEKPVSFSVKETKEALEVVSKTGVKLQVGFNRRFDPDFIKLRQVVEDGGIGIPHLLKITSRDPAPPSIDYIINSGGLFMDMMIHDFDMARFMIGSEVKTVSAVGAVLIDPKIGEVGDIDTAIVTLTFANGAIGVIDNSRQAIYGYDQRVEVLGSEGMAHVENNRPSTIEISTKDRVVKDNPLYFFIERYKDAYIEEVKEFVNLCVMGKKNICDGNDGLQAELIAKAAKESLDKGHPVHLDLYESHSK</sequence>
<comment type="similarity">
    <text evidence="1">Belongs to the Gfo/Idh/MocA family.</text>
</comment>
<feature type="domain" description="GFO/IDH/MocA-like oxidoreductase" evidence="4">
    <location>
        <begin position="130"/>
        <end position="250"/>
    </location>
</feature>
<dbReference type="Proteomes" id="UP000281498">
    <property type="component" value="Unassembled WGS sequence"/>
</dbReference>
<feature type="domain" description="Gfo/Idh/MocA-like oxidoreductase N-terminal" evidence="3">
    <location>
        <begin position="3"/>
        <end position="122"/>
    </location>
</feature>
<comment type="caution">
    <text evidence="5">The sequence shown here is derived from an EMBL/GenBank/DDBJ whole genome shotgun (WGS) entry which is preliminary data.</text>
</comment>
<dbReference type="Gene3D" id="3.40.50.720">
    <property type="entry name" value="NAD(P)-binding Rossmann-like Domain"/>
    <property type="match status" value="1"/>
</dbReference>
<gene>
    <name evidence="5" type="primary">iolG</name>
    <name evidence="5" type="ORF">CR203_11070</name>
</gene>
<dbReference type="EMBL" id="PDOE01000004">
    <property type="protein sequence ID" value="RKL67052.1"/>
    <property type="molecule type" value="Genomic_DNA"/>
</dbReference>
<dbReference type="InterPro" id="IPR055170">
    <property type="entry name" value="GFO_IDH_MocA-like_dom"/>
</dbReference>